<feature type="transmembrane region" description="Helical" evidence="7">
    <location>
        <begin position="252"/>
        <end position="271"/>
    </location>
</feature>
<feature type="transmembrane region" description="Helical" evidence="7">
    <location>
        <begin position="360"/>
        <end position="379"/>
    </location>
</feature>
<dbReference type="GO" id="GO:0005886">
    <property type="term" value="C:plasma membrane"/>
    <property type="evidence" value="ECO:0007669"/>
    <property type="project" value="TreeGrafter"/>
</dbReference>
<dbReference type="AlphaFoldDB" id="A0A9P6KSR5"/>
<feature type="transmembrane region" description="Helical" evidence="7">
    <location>
        <begin position="124"/>
        <end position="143"/>
    </location>
</feature>
<evidence type="ECO:0000313" key="10">
    <source>
        <dbReference type="Proteomes" id="UP000756921"/>
    </source>
</evidence>
<accession>A0A9P6KSR5</accession>
<dbReference type="PANTHER" id="PTHR23501">
    <property type="entry name" value="MAJOR FACILITATOR SUPERFAMILY"/>
    <property type="match status" value="1"/>
</dbReference>
<name>A0A9P6KSR5_9PLEO</name>
<evidence type="ECO:0000256" key="4">
    <source>
        <dbReference type="ARBA" id="ARBA00022989"/>
    </source>
</evidence>
<dbReference type="OrthoDB" id="10021397at2759"/>
<evidence type="ECO:0000259" key="8">
    <source>
        <dbReference type="PROSITE" id="PS50850"/>
    </source>
</evidence>
<feature type="transmembrane region" description="Helical" evidence="7">
    <location>
        <begin position="56"/>
        <end position="82"/>
    </location>
</feature>
<dbReference type="InterPro" id="IPR020846">
    <property type="entry name" value="MFS_dom"/>
</dbReference>
<evidence type="ECO:0000256" key="6">
    <source>
        <dbReference type="SAM" id="MobiDB-lite"/>
    </source>
</evidence>
<organism evidence="9 10">
    <name type="scientific">Paraphaeosphaeria minitans</name>
    <dbReference type="NCBI Taxonomy" id="565426"/>
    <lineage>
        <taxon>Eukaryota</taxon>
        <taxon>Fungi</taxon>
        <taxon>Dikarya</taxon>
        <taxon>Ascomycota</taxon>
        <taxon>Pezizomycotina</taxon>
        <taxon>Dothideomycetes</taxon>
        <taxon>Pleosporomycetidae</taxon>
        <taxon>Pleosporales</taxon>
        <taxon>Massarineae</taxon>
        <taxon>Didymosphaeriaceae</taxon>
        <taxon>Paraphaeosphaeria</taxon>
    </lineage>
</organism>
<keyword evidence="4 7" id="KW-1133">Transmembrane helix</keyword>
<evidence type="ECO:0000256" key="2">
    <source>
        <dbReference type="ARBA" id="ARBA00022448"/>
    </source>
</evidence>
<protein>
    <submittedName>
        <fullName evidence="9">Major facilitator superfamily transporter</fullName>
    </submittedName>
</protein>
<feature type="region of interest" description="Disordered" evidence="6">
    <location>
        <begin position="1"/>
        <end position="28"/>
    </location>
</feature>
<sequence>MDEIELASRSAIPTAPAPAQPPNAKDDSREVEAEAASLITITTSSPEYQHPEGIRLVLLTLGLILSILLAALDFSIIATAIPTITTEFGSIANIAWYGSAYSVTNGAFKLVWGKAYQHFLLKRVFMLSVAIFEVGNIICGASRSSEELILGRVVAGIGGGGVMTGSFIIIAISVRDEYRAAYMGVVSATFGISSVAGPLLGGGLTDSIGWRWCFWISLPIGGLAVIIMTLTFRSPIVIRDTALRERILGLDLGGGILVTSFLSCFVLGMHYSGSYPWSSPKVWGSLVGSALSFLAFIYNEYKMGDKAMVHAHLIKKLEVSMNLMYAFFLAGLFFPLQYMLPVQFQSVDATSASESGVRLIPLILAVSVFTAFSNGALTWWRHHKPFLVVGALLATVGTTMIYTVDKPTPTRNWIGFELLTGMGVGLCLQIPMIYNQSLVSRNDIPSVTSLTLFVENLGTSLFVASCEAFFQQGLVAHLKESLPSLDPHDVVSAGATQIRNIFHDGELDIVLGSYLHGCRVSHLIALSCGVVAFMVSVGAAGPSVVRMVMEKLSKSHAV</sequence>
<dbReference type="CDD" id="cd17502">
    <property type="entry name" value="MFS_Azr1_MDR_like"/>
    <property type="match status" value="1"/>
</dbReference>
<gene>
    <name evidence="9" type="ORF">PMIN01_04753</name>
</gene>
<dbReference type="InterPro" id="IPR001958">
    <property type="entry name" value="Tet-R_TetA/multi-R_MdtG-like"/>
</dbReference>
<dbReference type="PROSITE" id="PS50850">
    <property type="entry name" value="MFS"/>
    <property type="match status" value="1"/>
</dbReference>
<evidence type="ECO:0000256" key="3">
    <source>
        <dbReference type="ARBA" id="ARBA00022692"/>
    </source>
</evidence>
<comment type="subcellular location">
    <subcellularLocation>
        <location evidence="1">Membrane</location>
        <topology evidence="1">Multi-pass membrane protein</topology>
    </subcellularLocation>
</comment>
<keyword evidence="10" id="KW-1185">Reference proteome</keyword>
<dbReference type="Pfam" id="PF07690">
    <property type="entry name" value="MFS_1"/>
    <property type="match status" value="1"/>
</dbReference>
<feature type="domain" description="Major facilitator superfamily (MFS) profile" evidence="8">
    <location>
        <begin position="59"/>
        <end position="558"/>
    </location>
</feature>
<comment type="caution">
    <text evidence="9">The sequence shown here is derived from an EMBL/GenBank/DDBJ whole genome shotgun (WGS) entry which is preliminary data.</text>
</comment>
<feature type="transmembrane region" description="Helical" evidence="7">
    <location>
        <begin position="283"/>
        <end position="301"/>
    </location>
</feature>
<dbReference type="InterPro" id="IPR011701">
    <property type="entry name" value="MFS"/>
</dbReference>
<keyword evidence="3 7" id="KW-0812">Transmembrane</keyword>
<keyword evidence="2" id="KW-0813">Transport</keyword>
<feature type="transmembrane region" description="Helical" evidence="7">
    <location>
        <begin position="212"/>
        <end position="232"/>
    </location>
</feature>
<evidence type="ECO:0000256" key="5">
    <source>
        <dbReference type="ARBA" id="ARBA00023136"/>
    </source>
</evidence>
<feature type="transmembrane region" description="Helical" evidence="7">
    <location>
        <begin position="523"/>
        <end position="545"/>
    </location>
</feature>
<dbReference type="PANTHER" id="PTHR23501:SF177">
    <property type="entry name" value="MAJOR FACILITATOR SUPERFAMILY (MFS) PROFILE DOMAIN-CONTAINING PROTEIN-RELATED"/>
    <property type="match status" value="1"/>
</dbReference>
<reference evidence="9" key="1">
    <citation type="journal article" date="2020" name="Mol. Plant Microbe Interact.">
        <title>Genome Sequence of the Biocontrol Agent Coniothyrium minitans strain Conio (IMI 134523).</title>
        <authorList>
            <person name="Patel D."/>
            <person name="Shittu T.A."/>
            <person name="Baroncelli R."/>
            <person name="Muthumeenakshi S."/>
            <person name="Osborne T.H."/>
            <person name="Janganan T.K."/>
            <person name="Sreenivasaprasad S."/>
        </authorList>
    </citation>
    <scope>NUCLEOTIDE SEQUENCE</scope>
    <source>
        <strain evidence="9">Conio</strain>
    </source>
</reference>
<feature type="transmembrane region" description="Helical" evidence="7">
    <location>
        <begin position="322"/>
        <end position="340"/>
    </location>
</feature>
<evidence type="ECO:0000313" key="9">
    <source>
        <dbReference type="EMBL" id="KAF9736974.1"/>
    </source>
</evidence>
<dbReference type="Proteomes" id="UP000756921">
    <property type="component" value="Unassembled WGS sequence"/>
</dbReference>
<dbReference type="GO" id="GO:0022857">
    <property type="term" value="F:transmembrane transporter activity"/>
    <property type="evidence" value="ECO:0007669"/>
    <property type="project" value="InterPro"/>
</dbReference>
<dbReference type="InterPro" id="IPR036259">
    <property type="entry name" value="MFS_trans_sf"/>
</dbReference>
<evidence type="ECO:0000256" key="1">
    <source>
        <dbReference type="ARBA" id="ARBA00004141"/>
    </source>
</evidence>
<feature type="transmembrane region" description="Helical" evidence="7">
    <location>
        <begin position="94"/>
        <end position="112"/>
    </location>
</feature>
<feature type="transmembrane region" description="Helical" evidence="7">
    <location>
        <begin position="149"/>
        <end position="174"/>
    </location>
</feature>
<evidence type="ECO:0000256" key="7">
    <source>
        <dbReference type="SAM" id="Phobius"/>
    </source>
</evidence>
<feature type="transmembrane region" description="Helical" evidence="7">
    <location>
        <begin position="416"/>
        <end position="434"/>
    </location>
</feature>
<keyword evidence="5 7" id="KW-0472">Membrane</keyword>
<proteinExistence type="predicted"/>
<feature type="transmembrane region" description="Helical" evidence="7">
    <location>
        <begin position="181"/>
        <end position="200"/>
    </location>
</feature>
<dbReference type="Gene3D" id="1.20.1250.20">
    <property type="entry name" value="MFS general substrate transporter like domains"/>
    <property type="match status" value="1"/>
</dbReference>
<dbReference type="EMBL" id="WJXW01000004">
    <property type="protein sequence ID" value="KAF9736974.1"/>
    <property type="molecule type" value="Genomic_DNA"/>
</dbReference>
<dbReference type="PRINTS" id="PR01035">
    <property type="entry name" value="TCRTETA"/>
</dbReference>
<dbReference type="SUPFAM" id="SSF103473">
    <property type="entry name" value="MFS general substrate transporter"/>
    <property type="match status" value="1"/>
</dbReference>
<feature type="transmembrane region" description="Helical" evidence="7">
    <location>
        <begin position="386"/>
        <end position="404"/>
    </location>
</feature>